<keyword evidence="2" id="KW-1185">Reference proteome</keyword>
<reference evidence="1 2" key="1">
    <citation type="submission" date="2018-11" db="EMBL/GenBank/DDBJ databases">
        <authorList>
            <consortium name="Pathogen Informatics"/>
        </authorList>
    </citation>
    <scope>NUCLEOTIDE SEQUENCE [LARGE SCALE GENOMIC DNA]</scope>
</reference>
<accession>A0A183FRT4</accession>
<accession>A0A3P7ZMX5</accession>
<dbReference type="Pfam" id="PF17641">
    <property type="entry name" value="ASPRs"/>
    <property type="match status" value="1"/>
</dbReference>
<proteinExistence type="predicted"/>
<evidence type="ECO:0000313" key="3">
    <source>
        <dbReference type="WBParaSite" id="HPBE_0001057401-mRNA-1"/>
    </source>
</evidence>
<organism evidence="2 3">
    <name type="scientific">Heligmosomoides polygyrus</name>
    <name type="common">Parasitic roundworm</name>
    <dbReference type="NCBI Taxonomy" id="6339"/>
    <lineage>
        <taxon>Eukaryota</taxon>
        <taxon>Metazoa</taxon>
        <taxon>Ecdysozoa</taxon>
        <taxon>Nematoda</taxon>
        <taxon>Chromadorea</taxon>
        <taxon>Rhabditida</taxon>
        <taxon>Rhabditina</taxon>
        <taxon>Rhabditomorpha</taxon>
        <taxon>Strongyloidea</taxon>
        <taxon>Heligmosomidae</taxon>
        <taxon>Heligmosomoides</taxon>
    </lineage>
</organism>
<name>A0A183FRT4_HELPZ</name>
<reference evidence="3" key="2">
    <citation type="submission" date="2019-09" db="UniProtKB">
        <authorList>
            <consortium name="WormBaseParasite"/>
        </authorList>
    </citation>
    <scope>IDENTIFICATION</scope>
</reference>
<dbReference type="EMBL" id="UZAH01026808">
    <property type="protein sequence ID" value="VDO85557.1"/>
    <property type="molecule type" value="Genomic_DNA"/>
</dbReference>
<evidence type="ECO:0000313" key="1">
    <source>
        <dbReference type="EMBL" id="VDO85557.1"/>
    </source>
</evidence>
<dbReference type="AlphaFoldDB" id="A0A183FRT4"/>
<sequence length="172" mass="19574">MFAIRCKREIVGALTIGANAFLSPPECPLLGKQHSLDDADRVLFFLGVTLQPAFHRIRHNIRYQCDYEELAWQDLAEGKSASSANSSLIRLHYESPVEAQGSLIEVIGEAMKLWEKEFSKMKDLVQFGCNHRKDEQRDKVVCYFKATYAAPEAGSGKKRRGFIEYIRSLFRG</sequence>
<protein>
    <submittedName>
        <fullName evidence="3">N-acetyltransferase domain-containing protein</fullName>
    </submittedName>
</protein>
<evidence type="ECO:0000313" key="2">
    <source>
        <dbReference type="Proteomes" id="UP000050761"/>
    </source>
</evidence>
<dbReference type="InterPro" id="IPR035109">
    <property type="entry name" value="ASPR"/>
</dbReference>
<dbReference type="Proteomes" id="UP000050761">
    <property type="component" value="Unassembled WGS sequence"/>
</dbReference>
<dbReference type="WBParaSite" id="HPBE_0001057401-mRNA-1">
    <property type="protein sequence ID" value="HPBE_0001057401-mRNA-1"/>
    <property type="gene ID" value="HPBE_0001057401"/>
</dbReference>
<gene>
    <name evidence="1" type="ORF">HPBE_LOCUS10575</name>
</gene>